<keyword evidence="4" id="KW-1185">Reference proteome</keyword>
<keyword evidence="2" id="KW-1133">Transmembrane helix</keyword>
<accession>A0A1Q5Q8V4</accession>
<protein>
    <submittedName>
        <fullName evidence="3">Uncharacterized protein</fullName>
    </submittedName>
</protein>
<feature type="transmembrane region" description="Helical" evidence="2">
    <location>
        <begin position="144"/>
        <end position="162"/>
    </location>
</feature>
<feature type="region of interest" description="Disordered" evidence="1">
    <location>
        <begin position="1"/>
        <end position="57"/>
    </location>
</feature>
<dbReference type="GeneID" id="31003902"/>
<evidence type="ECO:0000313" key="3">
    <source>
        <dbReference type="EMBL" id="OKL60502.1"/>
    </source>
</evidence>
<comment type="caution">
    <text evidence="3">The sequence shown here is derived from an EMBL/GenBank/DDBJ whole genome shotgun (WGS) entry which is preliminary data.</text>
</comment>
<dbReference type="Proteomes" id="UP000214365">
    <property type="component" value="Unassembled WGS sequence"/>
</dbReference>
<reference evidence="3 4" key="1">
    <citation type="submission" date="2015-06" db="EMBL/GenBank/DDBJ databases">
        <title>Talaromyces atroroseus IBT 11181 draft genome.</title>
        <authorList>
            <person name="Rasmussen K.B."/>
            <person name="Rasmussen S."/>
            <person name="Petersen B."/>
            <person name="Sicheritz-Ponten T."/>
            <person name="Mortensen U.H."/>
            <person name="Thrane U."/>
        </authorList>
    </citation>
    <scope>NUCLEOTIDE SEQUENCE [LARGE SCALE GENOMIC DNA]</scope>
    <source>
        <strain evidence="3 4">IBT 11181</strain>
    </source>
</reference>
<evidence type="ECO:0000256" key="2">
    <source>
        <dbReference type="SAM" id="Phobius"/>
    </source>
</evidence>
<dbReference type="RefSeq" id="XP_020120623.1">
    <property type="nucleotide sequence ID" value="XM_020266438.1"/>
</dbReference>
<dbReference type="EMBL" id="LFMY01000005">
    <property type="protein sequence ID" value="OKL60502.1"/>
    <property type="molecule type" value="Genomic_DNA"/>
</dbReference>
<keyword evidence="2" id="KW-0812">Transmembrane</keyword>
<gene>
    <name evidence="3" type="ORF">UA08_04147</name>
</gene>
<keyword evidence="2" id="KW-0472">Membrane</keyword>
<proteinExistence type="predicted"/>
<evidence type="ECO:0000256" key="1">
    <source>
        <dbReference type="SAM" id="MobiDB-lite"/>
    </source>
</evidence>
<name>A0A1Q5Q8V4_TALAT</name>
<dbReference type="STRING" id="1441469.A0A1Q5Q8V4"/>
<organism evidence="3 4">
    <name type="scientific">Talaromyces atroroseus</name>
    <dbReference type="NCBI Taxonomy" id="1441469"/>
    <lineage>
        <taxon>Eukaryota</taxon>
        <taxon>Fungi</taxon>
        <taxon>Dikarya</taxon>
        <taxon>Ascomycota</taxon>
        <taxon>Pezizomycotina</taxon>
        <taxon>Eurotiomycetes</taxon>
        <taxon>Eurotiomycetidae</taxon>
        <taxon>Eurotiales</taxon>
        <taxon>Trichocomaceae</taxon>
        <taxon>Talaromyces</taxon>
        <taxon>Talaromyces sect. Trachyspermi</taxon>
    </lineage>
</organism>
<evidence type="ECO:0000313" key="4">
    <source>
        <dbReference type="Proteomes" id="UP000214365"/>
    </source>
</evidence>
<feature type="compositionally biased region" description="Polar residues" evidence="1">
    <location>
        <begin position="36"/>
        <end position="52"/>
    </location>
</feature>
<dbReference type="AlphaFoldDB" id="A0A1Q5Q8V4"/>
<feature type="compositionally biased region" description="Polar residues" evidence="1">
    <location>
        <begin position="1"/>
        <end position="11"/>
    </location>
</feature>
<dbReference type="OrthoDB" id="3539644at2759"/>
<sequence>MANAEQPNALMSDNDRERSSSPQGSFEHVVYENSDSDSVTLSGSDQAQQAQTHDGKRDFKYDEAAEVMSDTETLPEYKPETSHYETAALLTKGAYHDQDAAEQADEGGSKCSRRGCFGRRRCCRRRGRRASMKCDKKRRVRRRIAFFIKTFLLLGLFSFLMVKMCLRHKRGEHFSDFEDFSTPRQIIRNYYSHDISGQFPLFDLLALKTTSGNINVVIAPQPAGPEYPDEPARLLLKTDSGSISVAFVHKSVLYLVTYDNGDIERLDTLPADFENLENVGVASIMRTETQIPYRPYEVVISTRSGSINGRIIFSSSVYLETHSGDISASLLPVVPLGDDAVDAITDGTSIVTKTLSGTQAIALGEPLFTNSSEEEKASYNITEDVFSSYSATSSHISESGNLQISYPRSWAGNLTALYNWGPVALGGRGLEITESNHRYTKGFKRPNDDEDKAHEWWGSRGDMEVLLKTDSGAVSFHV</sequence>